<dbReference type="InterPro" id="IPR052370">
    <property type="entry name" value="Meta-cleavage_hydrolase"/>
</dbReference>
<sequence>MSTSHALRPPRPARAPRPSRLRRSLGRRLTRAVTGLLVVLVLLVLAGVVYERVASAGAADRFPAPGVLVDVGTTSLHLQVTPGPAGAPVVVLVAGSGETSLSWRDVPAGLADVATVVSYDRAGTGWSEPATTSRTGEHIVAELHDALMAAGLDGPYVLVGHSMGGLFSRLFAERYPDEVTGLVLVDARPEDDAARTAPILEAEGFAGNPPVWLLSALTETGVMRLFAGTLLAGSVDPEDQDRFVDVVADPEFFRVRQEEADLVGSTEDAVRGQDLGGLPLVVVARGVAQDYAAAGLSTEAGQEVEAIWQDGQRRLLDLSSASRLVVAAESGHLVMRDQPEVVVEAVRDVVAELR</sequence>
<proteinExistence type="predicted"/>
<dbReference type="Proteomes" id="UP000561011">
    <property type="component" value="Unassembled WGS sequence"/>
</dbReference>
<feature type="domain" description="AB hydrolase-1" evidence="2">
    <location>
        <begin position="88"/>
        <end position="335"/>
    </location>
</feature>
<protein>
    <submittedName>
        <fullName evidence="3">Alpha/beta fold hydrolase</fullName>
    </submittedName>
</protein>
<dbReference type="EMBL" id="JACBYE010000007">
    <property type="protein sequence ID" value="NYS92793.1"/>
    <property type="molecule type" value="Genomic_DNA"/>
</dbReference>
<dbReference type="PRINTS" id="PR00111">
    <property type="entry name" value="ABHYDROLASE"/>
</dbReference>
<keyword evidence="4" id="KW-1185">Reference proteome</keyword>
<comment type="caution">
    <text evidence="3">The sequence shown here is derived from an EMBL/GenBank/DDBJ whole genome shotgun (WGS) entry which is preliminary data.</text>
</comment>
<dbReference type="PANTHER" id="PTHR43139">
    <property type="entry name" value="SI:DKEY-122A22.2"/>
    <property type="match status" value="1"/>
</dbReference>
<accession>A0A853ETT5</accession>
<feature type="region of interest" description="Disordered" evidence="1">
    <location>
        <begin position="1"/>
        <end position="21"/>
    </location>
</feature>
<keyword evidence="3" id="KW-0378">Hydrolase</keyword>
<dbReference type="SUPFAM" id="SSF53474">
    <property type="entry name" value="alpha/beta-Hydrolases"/>
    <property type="match status" value="1"/>
</dbReference>
<evidence type="ECO:0000313" key="3">
    <source>
        <dbReference type="EMBL" id="NYS92793.1"/>
    </source>
</evidence>
<dbReference type="Gene3D" id="3.40.50.1820">
    <property type="entry name" value="alpha/beta hydrolase"/>
    <property type="match status" value="1"/>
</dbReference>
<dbReference type="PANTHER" id="PTHR43139:SF52">
    <property type="entry name" value="SI:DKEY-122A22.2"/>
    <property type="match status" value="1"/>
</dbReference>
<evidence type="ECO:0000313" key="4">
    <source>
        <dbReference type="Proteomes" id="UP000561011"/>
    </source>
</evidence>
<dbReference type="Pfam" id="PF00561">
    <property type="entry name" value="Abhydrolase_1"/>
    <property type="match status" value="1"/>
</dbReference>
<dbReference type="AlphaFoldDB" id="A0A853ETT5"/>
<dbReference type="InterPro" id="IPR000073">
    <property type="entry name" value="AB_hydrolase_1"/>
</dbReference>
<evidence type="ECO:0000259" key="2">
    <source>
        <dbReference type="Pfam" id="PF00561"/>
    </source>
</evidence>
<dbReference type="InterPro" id="IPR029058">
    <property type="entry name" value="AB_hydrolase_fold"/>
</dbReference>
<reference evidence="3 4" key="1">
    <citation type="submission" date="2020-07" db="EMBL/GenBank/DDBJ databases">
        <title>MOT database genomes.</title>
        <authorList>
            <person name="Joseph S."/>
            <person name="Aduse-Opoku J."/>
            <person name="Hashim A."/>
            <person name="Wade W."/>
            <person name="Curtis M."/>
        </authorList>
    </citation>
    <scope>NUCLEOTIDE SEQUENCE [LARGE SCALE GENOMIC DNA]</scope>
    <source>
        <strain evidence="3 4">DSM 100099</strain>
    </source>
</reference>
<evidence type="ECO:0000256" key="1">
    <source>
        <dbReference type="SAM" id="MobiDB-lite"/>
    </source>
</evidence>
<name>A0A853ETT5_9MICO</name>
<organism evidence="3 4">
    <name type="scientific">Sanguibacter inulinus</name>
    <dbReference type="NCBI Taxonomy" id="60922"/>
    <lineage>
        <taxon>Bacteria</taxon>
        <taxon>Bacillati</taxon>
        <taxon>Actinomycetota</taxon>
        <taxon>Actinomycetes</taxon>
        <taxon>Micrococcales</taxon>
        <taxon>Sanguibacteraceae</taxon>
        <taxon>Sanguibacter</taxon>
    </lineage>
</organism>
<gene>
    <name evidence="3" type="ORF">HZZ10_04525</name>
</gene>
<dbReference type="GO" id="GO:0016787">
    <property type="term" value="F:hydrolase activity"/>
    <property type="evidence" value="ECO:0007669"/>
    <property type="project" value="UniProtKB-KW"/>
</dbReference>